<dbReference type="SUPFAM" id="SSF48371">
    <property type="entry name" value="ARM repeat"/>
    <property type="match status" value="1"/>
</dbReference>
<dbReference type="Pfam" id="PF21051">
    <property type="entry name" value="ARMC9_LisH"/>
    <property type="match status" value="1"/>
</dbReference>
<reference evidence="11 12" key="1">
    <citation type="submission" date="2025-05" db="UniProtKB">
        <authorList>
            <consortium name="RefSeq"/>
        </authorList>
    </citation>
    <scope>IDENTIFICATION</scope>
    <source>
        <tissue evidence="11 12">Muscle</tissue>
    </source>
</reference>
<keyword evidence="10" id="KW-1185">Reference proteome</keyword>
<comment type="subcellular location">
    <subcellularLocation>
        <location evidence="2">Cytoplasm</location>
        <location evidence="2">Cytoskeleton</location>
        <location evidence="2">Cilium basal body</location>
    </subcellularLocation>
    <subcellularLocation>
        <location evidence="1">Cytoplasm</location>
        <location evidence="1">Cytoskeleton</location>
        <location evidence="1">Microtubule organizing center</location>
        <location evidence="1">Centrosome</location>
        <location evidence="1">Centriole</location>
    </subcellularLocation>
</comment>
<dbReference type="InterPro" id="IPR048959">
    <property type="entry name" value="ARMC9_ARM_dom"/>
</dbReference>
<keyword evidence="4" id="KW-0963">Cytoplasm</keyword>
<keyword evidence="6" id="KW-0206">Cytoskeleton</keyword>
<evidence type="ECO:0000256" key="1">
    <source>
        <dbReference type="ARBA" id="ARBA00004114"/>
    </source>
</evidence>
<accession>A0ABM1SZF3</accession>
<dbReference type="InterPro" id="IPR056327">
    <property type="entry name" value="ARMC9_CTLH-like_dom"/>
</dbReference>
<dbReference type="InterPro" id="IPR048957">
    <property type="entry name" value="ARMC9_LisH"/>
</dbReference>
<evidence type="ECO:0000259" key="8">
    <source>
        <dbReference type="Pfam" id="PF21050"/>
    </source>
</evidence>
<dbReference type="InterPro" id="IPR011989">
    <property type="entry name" value="ARM-like"/>
</dbReference>
<dbReference type="InterPro" id="IPR040369">
    <property type="entry name" value="ARMC9"/>
</dbReference>
<dbReference type="RefSeq" id="XP_022249009.1">
    <property type="nucleotide sequence ID" value="XM_022393301.1"/>
</dbReference>
<dbReference type="PROSITE" id="PS50896">
    <property type="entry name" value="LISH"/>
    <property type="match status" value="1"/>
</dbReference>
<sequence>MSGSLSSVEGELNAIVKEYLELSGLEDSVRCFEEECQRLGKPIQDSAGTFQKDGRVRKIQNELFQHFDEGRRVEFFSAWDSYISPEVREGDSYCQKLEFQLHVHFAVFPIRKSNKDVIEKSDEAMFHFRYYLDTQGSCLSQIPEFLTYYALPFVSTPQSHQSFKHLFEESWVPELRNRLETFLWEAIKETTQNSPQPRLVQLYQCNDLALSDARSEAQSAERRLQDSERRCMVQARHLVKLQDDCEKLMKVTAELITALEAAVKGDMIDLDKVLSTCCQNFPDLFKFHHKNRTSSDRDPTVSSGSYTNSASRAQLMKDFLQQHSMELSDSTHVCLDFSKMKTDLVVQDARSKTLLLQALRWRLTKTQPGEERDAVLSSYINNDLLGCEQPSQYRQRVLHMMRSPNKNLHQALLRFLNAFASFSSARTYLCKCPQLLAILQDNLINNRVKDSISQDMTLGIMQKLSLRHSLQTTMIAGGVVEWLVNTLGKATETLSDYGLEYGVALLMNLCLRTAGKKRCIDMAQRILQLLVDLLKLQNSEILPYVNGTLYSLLSVPEIKNKAQEMKKVVVIS</sequence>
<feature type="domain" description="LisH" evidence="8">
    <location>
        <begin position="474"/>
        <end position="566"/>
    </location>
</feature>
<feature type="domain" description="ARMC9 CTLH-like" evidence="9">
    <location>
        <begin position="58"/>
        <end position="188"/>
    </location>
</feature>
<dbReference type="RefSeq" id="XP_022249010.1">
    <property type="nucleotide sequence ID" value="XM_022393302.1"/>
</dbReference>
<proteinExistence type="predicted"/>
<dbReference type="Pfam" id="PF23138">
    <property type="entry name" value="CTLH_Armc9"/>
    <property type="match status" value="1"/>
</dbReference>
<dbReference type="PANTHER" id="PTHR14881">
    <property type="entry name" value="LISH DOMAIN-CONTAINING PROTEIN ARMC9"/>
    <property type="match status" value="1"/>
</dbReference>
<dbReference type="InterPro" id="IPR006594">
    <property type="entry name" value="LisH"/>
</dbReference>
<evidence type="ECO:0000313" key="11">
    <source>
        <dbReference type="RefSeq" id="XP_022249009.1"/>
    </source>
</evidence>
<dbReference type="Proteomes" id="UP000694941">
    <property type="component" value="Unplaced"/>
</dbReference>
<name>A0ABM1SZF3_LIMPO</name>
<evidence type="ECO:0000313" key="10">
    <source>
        <dbReference type="Proteomes" id="UP000694941"/>
    </source>
</evidence>
<evidence type="ECO:0000313" key="12">
    <source>
        <dbReference type="RefSeq" id="XP_022249010.1"/>
    </source>
</evidence>
<evidence type="ECO:0000259" key="9">
    <source>
        <dbReference type="Pfam" id="PF23138"/>
    </source>
</evidence>
<evidence type="ECO:0000256" key="5">
    <source>
        <dbReference type="ARBA" id="ARBA00022794"/>
    </source>
</evidence>
<dbReference type="PANTHER" id="PTHR14881:SF4">
    <property type="entry name" value="LISH DOMAIN-CONTAINING PROTEIN ARMC9"/>
    <property type="match status" value="1"/>
</dbReference>
<dbReference type="Pfam" id="PF21050">
    <property type="entry name" value="ARMC9_ARM"/>
    <property type="match status" value="1"/>
</dbReference>
<evidence type="ECO:0000256" key="2">
    <source>
        <dbReference type="ARBA" id="ARBA00004120"/>
    </source>
</evidence>
<keyword evidence="7" id="KW-0966">Cell projection</keyword>
<dbReference type="GeneID" id="106465404"/>
<organism evidence="10 11">
    <name type="scientific">Limulus polyphemus</name>
    <name type="common">Atlantic horseshoe crab</name>
    <dbReference type="NCBI Taxonomy" id="6850"/>
    <lineage>
        <taxon>Eukaryota</taxon>
        <taxon>Metazoa</taxon>
        <taxon>Ecdysozoa</taxon>
        <taxon>Arthropoda</taxon>
        <taxon>Chelicerata</taxon>
        <taxon>Merostomata</taxon>
        <taxon>Xiphosura</taxon>
        <taxon>Limulidae</taxon>
        <taxon>Limulus</taxon>
    </lineage>
</organism>
<gene>
    <name evidence="11 12" type="primary">LOC106465404</name>
</gene>
<evidence type="ECO:0000256" key="7">
    <source>
        <dbReference type="ARBA" id="ARBA00023273"/>
    </source>
</evidence>
<dbReference type="InterPro" id="IPR016024">
    <property type="entry name" value="ARM-type_fold"/>
</dbReference>
<evidence type="ECO:0000256" key="4">
    <source>
        <dbReference type="ARBA" id="ARBA00022490"/>
    </source>
</evidence>
<evidence type="ECO:0000256" key="6">
    <source>
        <dbReference type="ARBA" id="ARBA00023212"/>
    </source>
</evidence>
<dbReference type="Gene3D" id="1.25.10.10">
    <property type="entry name" value="Leucine-rich Repeat Variant"/>
    <property type="match status" value="1"/>
</dbReference>
<protein>
    <recommendedName>
        <fullName evidence="3">LisH domain-containing protein ARMC9</fullName>
    </recommendedName>
</protein>
<keyword evidence="5" id="KW-0970">Cilium biogenesis/degradation</keyword>
<evidence type="ECO:0000256" key="3">
    <source>
        <dbReference type="ARBA" id="ARBA00021146"/>
    </source>
</evidence>